<evidence type="ECO:0000313" key="1">
    <source>
        <dbReference type="EMBL" id="ACU17482.1"/>
    </source>
</evidence>
<accession>C6T6P0</accession>
<reference evidence="1" key="1">
    <citation type="submission" date="2009-08" db="EMBL/GenBank/DDBJ databases">
        <authorList>
            <person name="Cheung F."/>
            <person name="Xiao Y."/>
            <person name="Chan A."/>
            <person name="Moskal W."/>
            <person name="Town C.D."/>
        </authorList>
    </citation>
    <scope>NUCLEOTIDE SEQUENCE</scope>
</reference>
<feature type="non-terminal residue" evidence="1">
    <location>
        <position position="38"/>
    </location>
</feature>
<name>C6T6P0_SOYBN</name>
<sequence length="38" mass="4412">MLLSHYLARDYIGDCCKLVTALQRQVVICIFGQKKKKK</sequence>
<proteinExistence type="evidence at transcript level"/>
<organism evidence="1">
    <name type="scientific">Glycine max</name>
    <name type="common">Soybean</name>
    <name type="synonym">Glycine hispida</name>
    <dbReference type="NCBI Taxonomy" id="3847"/>
    <lineage>
        <taxon>Eukaryota</taxon>
        <taxon>Viridiplantae</taxon>
        <taxon>Streptophyta</taxon>
        <taxon>Embryophyta</taxon>
        <taxon>Tracheophyta</taxon>
        <taxon>Spermatophyta</taxon>
        <taxon>Magnoliopsida</taxon>
        <taxon>eudicotyledons</taxon>
        <taxon>Gunneridae</taxon>
        <taxon>Pentapetalae</taxon>
        <taxon>rosids</taxon>
        <taxon>fabids</taxon>
        <taxon>Fabales</taxon>
        <taxon>Fabaceae</taxon>
        <taxon>Papilionoideae</taxon>
        <taxon>50 kb inversion clade</taxon>
        <taxon>NPAAA clade</taxon>
        <taxon>indigoferoid/millettioid clade</taxon>
        <taxon>Phaseoleae</taxon>
        <taxon>Glycine</taxon>
        <taxon>Glycine subgen. Soja</taxon>
    </lineage>
</organism>
<dbReference type="AlphaFoldDB" id="C6T6P0"/>
<protein>
    <submittedName>
        <fullName evidence="1">Uncharacterized protein</fullName>
    </submittedName>
</protein>
<dbReference type="EMBL" id="BT093107">
    <property type="protein sequence ID" value="ACU17482.1"/>
    <property type="molecule type" value="mRNA"/>
</dbReference>